<feature type="compositionally biased region" description="Polar residues" evidence="3">
    <location>
        <begin position="1895"/>
        <end position="1909"/>
    </location>
</feature>
<evidence type="ECO:0000259" key="4">
    <source>
        <dbReference type="PROSITE" id="PS50002"/>
    </source>
</evidence>
<feature type="region of interest" description="Disordered" evidence="3">
    <location>
        <begin position="1332"/>
        <end position="1591"/>
    </location>
</feature>
<keyword evidence="6" id="KW-1185">Reference proteome</keyword>
<feature type="compositionally biased region" description="Polar residues" evidence="3">
    <location>
        <begin position="786"/>
        <end position="797"/>
    </location>
</feature>
<dbReference type="SUPFAM" id="SSF50044">
    <property type="entry name" value="SH3-domain"/>
    <property type="match status" value="3"/>
</dbReference>
<feature type="compositionally biased region" description="Low complexity" evidence="3">
    <location>
        <begin position="798"/>
        <end position="807"/>
    </location>
</feature>
<dbReference type="Pfam" id="PF00018">
    <property type="entry name" value="SH3_1"/>
    <property type="match status" value="1"/>
</dbReference>
<dbReference type="GO" id="GO:0005654">
    <property type="term" value="C:nucleoplasm"/>
    <property type="evidence" value="ECO:0007669"/>
    <property type="project" value="TreeGrafter"/>
</dbReference>
<evidence type="ECO:0000313" key="5">
    <source>
        <dbReference type="EMBL" id="KAK3774126.1"/>
    </source>
</evidence>
<feature type="compositionally biased region" description="Polar residues" evidence="3">
    <location>
        <begin position="1332"/>
        <end position="1352"/>
    </location>
</feature>
<feature type="compositionally biased region" description="Basic and acidic residues" evidence="3">
    <location>
        <begin position="1435"/>
        <end position="1446"/>
    </location>
</feature>
<feature type="compositionally biased region" description="Basic residues" evidence="3">
    <location>
        <begin position="1651"/>
        <end position="1660"/>
    </location>
</feature>
<feature type="compositionally biased region" description="Low complexity" evidence="3">
    <location>
        <begin position="1401"/>
        <end position="1413"/>
    </location>
</feature>
<feature type="compositionally biased region" description="Polar residues" evidence="3">
    <location>
        <begin position="1374"/>
        <end position="1383"/>
    </location>
</feature>
<dbReference type="InterPro" id="IPR036028">
    <property type="entry name" value="SH3-like_dom_sf"/>
</dbReference>
<feature type="domain" description="SH3" evidence="4">
    <location>
        <begin position="994"/>
        <end position="1055"/>
    </location>
</feature>
<feature type="compositionally biased region" description="Polar residues" evidence="3">
    <location>
        <begin position="1604"/>
        <end position="1625"/>
    </location>
</feature>
<feature type="compositionally biased region" description="Polar residues" evidence="3">
    <location>
        <begin position="1949"/>
        <end position="1961"/>
    </location>
</feature>
<dbReference type="InterPro" id="IPR027681">
    <property type="entry name" value="IRSp53/IRTKS/Pinkbar"/>
</dbReference>
<protein>
    <recommendedName>
        <fullName evidence="4">SH3 domain-containing protein</fullName>
    </recommendedName>
</protein>
<feature type="compositionally biased region" description="Basic residues" evidence="3">
    <location>
        <begin position="1725"/>
        <end position="1745"/>
    </location>
</feature>
<feature type="region of interest" description="Disordered" evidence="3">
    <location>
        <begin position="1604"/>
        <end position="1673"/>
    </location>
</feature>
<gene>
    <name evidence="5" type="ORF">RRG08_065786</name>
</gene>
<dbReference type="PANTHER" id="PTHR14206:SF7">
    <property type="entry name" value="INSULIN RECEPTOR SUBSTRATE 53 KDA, ISOFORM A"/>
    <property type="match status" value="1"/>
</dbReference>
<accession>A0AAE0ZSB4</accession>
<feature type="region of interest" description="Disordered" evidence="3">
    <location>
        <begin position="1880"/>
        <end position="1936"/>
    </location>
</feature>
<feature type="compositionally biased region" description="Basic and acidic residues" evidence="3">
    <location>
        <begin position="2017"/>
        <end position="2028"/>
    </location>
</feature>
<dbReference type="GO" id="GO:0051017">
    <property type="term" value="P:actin filament bundle assembly"/>
    <property type="evidence" value="ECO:0007669"/>
    <property type="project" value="TreeGrafter"/>
</dbReference>
<feature type="compositionally biased region" description="Basic and acidic residues" evidence="3">
    <location>
        <begin position="1474"/>
        <end position="1483"/>
    </location>
</feature>
<dbReference type="PANTHER" id="PTHR14206">
    <property type="entry name" value="BRAIN-SPECIFIC ANGIOGENESIS INHIBITOR 1-ASSOCIATED PROTEIN 2"/>
    <property type="match status" value="1"/>
</dbReference>
<feature type="region of interest" description="Disordered" evidence="3">
    <location>
        <begin position="1949"/>
        <end position="2040"/>
    </location>
</feature>
<feature type="compositionally biased region" description="Basic and acidic residues" evidence="3">
    <location>
        <begin position="1984"/>
        <end position="2000"/>
    </location>
</feature>
<feature type="compositionally biased region" description="Polar residues" evidence="3">
    <location>
        <begin position="1758"/>
        <end position="1781"/>
    </location>
</feature>
<feature type="compositionally biased region" description="Low complexity" evidence="3">
    <location>
        <begin position="1965"/>
        <end position="1983"/>
    </location>
</feature>
<dbReference type="Pfam" id="PF14604">
    <property type="entry name" value="SH3_9"/>
    <property type="match status" value="1"/>
</dbReference>
<feature type="region of interest" description="Disordered" evidence="3">
    <location>
        <begin position="786"/>
        <end position="807"/>
    </location>
</feature>
<feature type="domain" description="SH3" evidence="4">
    <location>
        <begin position="1152"/>
        <end position="1213"/>
    </location>
</feature>
<evidence type="ECO:0000256" key="1">
    <source>
        <dbReference type="ARBA" id="ARBA00022443"/>
    </source>
</evidence>
<dbReference type="Proteomes" id="UP001283361">
    <property type="component" value="Unassembled WGS sequence"/>
</dbReference>
<dbReference type="InterPro" id="IPR001452">
    <property type="entry name" value="SH3_domain"/>
</dbReference>
<sequence>MESYKSPDSDSATLSSSGLQTKRDNDDVWPSEPVLASTTEVNAFRAEPASSTPAYYFLATPSAAVNDVQWTSSSYQHYGRLRSQQLTLGEDSQATSLPTTSHLSESLESRSLWETELSTEIQGKFSEIRQTDIFGKERFEGNSSSAGSPSTDVFFSERDDSIIKATLRPHSEENEIVSKATHYENQFTSRQFSQNLLPTISESSLLQVEVKTQFEGRSDDYTFKVQLPSGYNTLNPVTSPVLFEPQVTKANVVSVEPTAHSFQGSFVLPEHSYAQSKSILKQFEEPYVSGPYSSEKEPYPSLRYGSLGSSEIKTPSIAQQWLPADGSLSHTLSRSRNSEPLPKDSGTNFIPEASSSFVLGARIGDSTEITSSLDLQGGEDLSSSQLSHIDVSSHLEGNRILFSEVLNDEYGVFRVEYYFTSLQRNSYDVLTVLPSPVYRPLLDSESKQVKVSSSAISNLPSDILTVSIGPSSWLTNDVHTREVSYAATSLDPSENELASNAAILTRQYYFDTKRTPPLNFTSNFQTSSNTKTFDVRVSYDISPTHVYSSTNKYSSGQTSKVSSYIQNDTLLPVTSLKELTSVQSDVLFQQSQLAKNTQESTYIEDPSYSLTPSAFLDVESSSFSNKDSTSSYATLSLDNFTKLTSSLDIDIIGKNQNETTFTLHDASINSIVTTSAFIVSLSSNAQTKQLEPLHTDLFHQNSLRANMAHTNSTAVTSTVSQEHVELSPGKSIHPSTVKPTAMTVEHISKTAVMETSKTLRASTTPTPNVPSIDGRDAVLASTRLQTPGPSQPSILTQSPSSVVPTPTSIQITGPLDPSTLQGSDKAFIPAPPPVRDSVTTVFEEFNTGQIISLVPTKTPKEPRTSRVIKSSNIQPSAVVTQASSLTTAVPSEPGGLGTTSPSTVPPFPGDRSNSTHVSGTDHTSDIIIGSAVAIFLLAIVVIGTLLCLRWKKRKTKAPAAPKDDLWMNSFDTNNHIMPLPSMTTCAAEMETPVKNENIYTVAFPYQPLQDGHLSLHKGDKLQLVEVADNGWWRGVSVKKGKSGWFPSSYVTAAENASTEDVANGPSDDIFITDKEENKENTGLDRQISSFQIRRITDTEVEKETNPFPAVEEQENHKDVQGWVNMAASISMMSLPTTELSYSTNLTDFTTAANGQRFRAVYAYKPVNRGEMGLREGELVTCQERDRNGWMLGRKTRTGEQGWFPAVYVDQVSSDDDSIIDPEIPDTYDLLDSNKLHKVDQTFVGIDHEVVLPFSSPVPGDMALAPGETVTVLQTLANGWWFGVKGEDCGWFPATFVDMIEDTSPAEAQDHQGHWTSKEVAALLLSGLNKSTYPEQQTAPKTTETNASISAKGSVSLHGSVAMRKHKSDDCLDTASMSSQNTATELRPHRKAPPPPSSLRNSTAMSEAASEAATPLSGTLRRPARRAPAPPVGQDAKPKSKGAREKVGIPNSRSKFHDTSALLINGKRPKLQKITPDRLNEKHLNPMIRPSTRGFMPRPSDSSRDIWESRPERRLLDRNNHRSNHSNRASSTFSSHVSGSVHGWDTPGLDGTYLATGQPSPVSGSIQSPTGHTTPTRVGLSRSSSIGSSVNSHATLSPYVAAVNSSSMSDGSRATLTNLPTEPSRTNGKDQDLNDDGDVESNNGRETPMRSKLAKLNRSRSRSQSPAIFPPAPSSALFQNAQRFNNSLSQYSSDASDAGSISTRPVSVIPINKQEPLDDLPSPSKYNHRPKSHGAYSKRRDRRHRTLTSVPPPSVPRLNATTRSFSGSAKDQNETNAPSSEKSFPKIKINVGNPLLNYKTHSDPAKSNDNPEMRDDNALKLPAQSTFSATSEENLSEATVNDNEEPSLPVPQTRRYTGHPSPHLTPRIQEKATLEDVPDIKTYQPDSEVVPLKASPNPSISSIEATNSPSPALRKPFNQSRLGVEDAAATRDSLRDLVPGTVSGIVQQINKLSPASMSPSNKTSDRSNGTPSSNSSNGKGSLENLSERETEKDTKGSKDIADTILEPVVTAEATESNNHVERSNNHPESSEAPVQSKVPNGVTLEEYSVNLQEVGISPADAGASDV</sequence>
<feature type="compositionally biased region" description="Polar residues" evidence="3">
    <location>
        <begin position="1688"/>
        <end position="1704"/>
    </location>
</feature>
<organism evidence="5 6">
    <name type="scientific">Elysia crispata</name>
    <name type="common">lettuce slug</name>
    <dbReference type="NCBI Taxonomy" id="231223"/>
    <lineage>
        <taxon>Eukaryota</taxon>
        <taxon>Metazoa</taxon>
        <taxon>Spiralia</taxon>
        <taxon>Lophotrochozoa</taxon>
        <taxon>Mollusca</taxon>
        <taxon>Gastropoda</taxon>
        <taxon>Heterobranchia</taxon>
        <taxon>Euthyneura</taxon>
        <taxon>Panpulmonata</taxon>
        <taxon>Sacoglossa</taxon>
        <taxon>Placobranchoidea</taxon>
        <taxon>Plakobranchidae</taxon>
        <taxon>Elysia</taxon>
    </lineage>
</organism>
<dbReference type="Gene3D" id="2.30.30.40">
    <property type="entry name" value="SH3 Domains"/>
    <property type="match status" value="3"/>
</dbReference>
<evidence type="ECO:0000313" key="6">
    <source>
        <dbReference type="Proteomes" id="UP001283361"/>
    </source>
</evidence>
<feature type="region of interest" description="Disordered" evidence="3">
    <location>
        <begin position="1"/>
        <end position="33"/>
    </location>
</feature>
<feature type="region of interest" description="Disordered" evidence="3">
    <location>
        <begin position="328"/>
        <end position="348"/>
    </location>
</feature>
<reference evidence="5" key="1">
    <citation type="journal article" date="2023" name="G3 (Bethesda)">
        <title>A reference genome for the long-term kleptoplast-retaining sea slug Elysia crispata morphotype clarki.</title>
        <authorList>
            <person name="Eastman K.E."/>
            <person name="Pendleton A.L."/>
            <person name="Shaikh M.A."/>
            <person name="Suttiyut T."/>
            <person name="Ogas R."/>
            <person name="Tomko P."/>
            <person name="Gavelis G."/>
            <person name="Widhalm J.R."/>
            <person name="Wisecaver J.H."/>
        </authorList>
    </citation>
    <scope>NUCLEOTIDE SEQUENCE</scope>
    <source>
        <strain evidence="5">ECLA1</strain>
    </source>
</reference>
<dbReference type="PROSITE" id="PS50002">
    <property type="entry name" value="SH3"/>
    <property type="match status" value="3"/>
</dbReference>
<feature type="compositionally biased region" description="Low complexity" evidence="3">
    <location>
        <begin position="1525"/>
        <end position="1542"/>
    </location>
</feature>
<dbReference type="GO" id="GO:0051764">
    <property type="term" value="P:actin crosslink formation"/>
    <property type="evidence" value="ECO:0007669"/>
    <property type="project" value="TreeGrafter"/>
</dbReference>
<feature type="region of interest" description="Disordered" evidence="3">
    <location>
        <begin position="1688"/>
        <end position="1866"/>
    </location>
</feature>
<feature type="compositionally biased region" description="Low complexity" evidence="3">
    <location>
        <begin position="1580"/>
        <end position="1591"/>
    </location>
</feature>
<evidence type="ECO:0000256" key="3">
    <source>
        <dbReference type="SAM" id="MobiDB-lite"/>
    </source>
</evidence>
<keyword evidence="1 2" id="KW-0728">SH3 domain</keyword>
<feature type="domain" description="SH3" evidence="4">
    <location>
        <begin position="1242"/>
        <end position="1301"/>
    </location>
</feature>
<dbReference type="Pfam" id="PF07653">
    <property type="entry name" value="SH3_2"/>
    <property type="match status" value="1"/>
</dbReference>
<dbReference type="CDD" id="cd00174">
    <property type="entry name" value="SH3"/>
    <property type="match status" value="1"/>
</dbReference>
<dbReference type="SMART" id="SM00326">
    <property type="entry name" value="SH3"/>
    <property type="match status" value="3"/>
</dbReference>
<proteinExistence type="predicted"/>
<feature type="compositionally biased region" description="Polar residues" evidence="3">
    <location>
        <begin position="1554"/>
        <end position="1575"/>
    </location>
</feature>
<feature type="compositionally biased region" description="Basic and acidic residues" evidence="3">
    <location>
        <begin position="1500"/>
        <end position="1519"/>
    </location>
</feature>
<dbReference type="GO" id="GO:0030838">
    <property type="term" value="P:positive regulation of actin filament polymerization"/>
    <property type="evidence" value="ECO:0007669"/>
    <property type="project" value="TreeGrafter"/>
</dbReference>
<comment type="caution">
    <text evidence="5">The sequence shown here is derived from an EMBL/GenBank/DDBJ whole genome shotgun (WGS) entry which is preliminary data.</text>
</comment>
<dbReference type="GO" id="GO:0005829">
    <property type="term" value="C:cytosol"/>
    <property type="evidence" value="ECO:0007669"/>
    <property type="project" value="TreeGrafter"/>
</dbReference>
<dbReference type="EMBL" id="JAWDGP010003468">
    <property type="protein sequence ID" value="KAK3774126.1"/>
    <property type="molecule type" value="Genomic_DNA"/>
</dbReference>
<feature type="compositionally biased region" description="Polar residues" evidence="3">
    <location>
        <begin position="1822"/>
        <end position="1840"/>
    </location>
</feature>
<feature type="compositionally biased region" description="Basic and acidic residues" evidence="3">
    <location>
        <begin position="1799"/>
        <end position="1817"/>
    </location>
</feature>
<name>A0AAE0ZSB4_9GAST</name>
<evidence type="ECO:0000256" key="2">
    <source>
        <dbReference type="PROSITE-ProRule" id="PRU00192"/>
    </source>
</evidence>